<evidence type="ECO:0000313" key="6">
    <source>
        <dbReference type="EMBL" id="TDQ00851.1"/>
    </source>
</evidence>
<comment type="caution">
    <text evidence="6">The sequence shown here is derived from an EMBL/GenBank/DDBJ whole genome shotgun (WGS) entry which is preliminary data.</text>
</comment>
<dbReference type="InterPro" id="IPR028082">
    <property type="entry name" value="Peripla_BP_I"/>
</dbReference>
<proteinExistence type="predicted"/>
<dbReference type="InterPro" id="IPR010982">
    <property type="entry name" value="Lambda_DNA-bd_dom_sf"/>
</dbReference>
<dbReference type="PANTHER" id="PTHR30146:SF155">
    <property type="entry name" value="ALANINE RACEMASE"/>
    <property type="match status" value="1"/>
</dbReference>
<dbReference type="Pfam" id="PF13377">
    <property type="entry name" value="Peripla_BP_3"/>
    <property type="match status" value="1"/>
</dbReference>
<dbReference type="SMART" id="SM00354">
    <property type="entry name" value="HTH_LACI"/>
    <property type="match status" value="1"/>
</dbReference>
<keyword evidence="2" id="KW-0238">DNA-binding</keyword>
<dbReference type="CDD" id="cd01392">
    <property type="entry name" value="HTH_LacI"/>
    <property type="match status" value="1"/>
</dbReference>
<gene>
    <name evidence="6" type="ORF">EV186_102717</name>
</gene>
<dbReference type="SUPFAM" id="SSF53822">
    <property type="entry name" value="Periplasmic binding protein-like I"/>
    <property type="match status" value="1"/>
</dbReference>
<dbReference type="CDD" id="cd06267">
    <property type="entry name" value="PBP1_LacI_sugar_binding-like"/>
    <property type="match status" value="1"/>
</dbReference>
<feature type="domain" description="HTH lacI-type" evidence="5">
    <location>
        <begin position="6"/>
        <end position="60"/>
    </location>
</feature>
<feature type="compositionally biased region" description="Pro residues" evidence="4">
    <location>
        <begin position="339"/>
        <end position="348"/>
    </location>
</feature>
<dbReference type="SUPFAM" id="SSF47413">
    <property type="entry name" value="lambda repressor-like DNA-binding domains"/>
    <property type="match status" value="1"/>
</dbReference>
<feature type="region of interest" description="Disordered" evidence="4">
    <location>
        <begin position="321"/>
        <end position="348"/>
    </location>
</feature>
<dbReference type="GO" id="GO:0000976">
    <property type="term" value="F:transcription cis-regulatory region binding"/>
    <property type="evidence" value="ECO:0007669"/>
    <property type="project" value="TreeGrafter"/>
</dbReference>
<dbReference type="Pfam" id="PF00356">
    <property type="entry name" value="LacI"/>
    <property type="match status" value="1"/>
</dbReference>
<evidence type="ECO:0000256" key="1">
    <source>
        <dbReference type="ARBA" id="ARBA00023015"/>
    </source>
</evidence>
<dbReference type="GO" id="GO:0003700">
    <property type="term" value="F:DNA-binding transcription factor activity"/>
    <property type="evidence" value="ECO:0007669"/>
    <property type="project" value="TreeGrafter"/>
</dbReference>
<dbReference type="OrthoDB" id="1938857at2"/>
<evidence type="ECO:0000256" key="4">
    <source>
        <dbReference type="SAM" id="MobiDB-lite"/>
    </source>
</evidence>
<dbReference type="Gene3D" id="1.10.260.40">
    <property type="entry name" value="lambda repressor-like DNA-binding domains"/>
    <property type="match status" value="1"/>
</dbReference>
<reference evidence="6 7" key="1">
    <citation type="submission" date="2019-03" db="EMBL/GenBank/DDBJ databases">
        <title>Genomic Encyclopedia of Type Strains, Phase IV (KMG-IV): sequencing the most valuable type-strain genomes for metagenomic binning, comparative biology and taxonomic classification.</title>
        <authorList>
            <person name="Goeker M."/>
        </authorList>
    </citation>
    <scope>NUCLEOTIDE SEQUENCE [LARGE SCALE GENOMIC DNA]</scope>
    <source>
        <strain evidence="6 7">DSM 45361</strain>
    </source>
</reference>
<dbReference type="RefSeq" id="WP_133849507.1">
    <property type="nucleotide sequence ID" value="NZ_SNXZ01000002.1"/>
</dbReference>
<evidence type="ECO:0000259" key="5">
    <source>
        <dbReference type="PROSITE" id="PS50932"/>
    </source>
</evidence>
<evidence type="ECO:0000256" key="2">
    <source>
        <dbReference type="ARBA" id="ARBA00023125"/>
    </source>
</evidence>
<name>A0A4V3CZS8_LABRH</name>
<organism evidence="6 7">
    <name type="scientific">Labedaea rhizosphaerae</name>
    <dbReference type="NCBI Taxonomy" id="598644"/>
    <lineage>
        <taxon>Bacteria</taxon>
        <taxon>Bacillati</taxon>
        <taxon>Actinomycetota</taxon>
        <taxon>Actinomycetes</taxon>
        <taxon>Pseudonocardiales</taxon>
        <taxon>Pseudonocardiaceae</taxon>
        <taxon>Labedaea</taxon>
    </lineage>
</organism>
<protein>
    <submittedName>
        <fullName evidence="6">LacI family transcriptional regulator</fullName>
    </submittedName>
</protein>
<keyword evidence="1" id="KW-0805">Transcription regulation</keyword>
<dbReference type="EMBL" id="SNXZ01000002">
    <property type="protein sequence ID" value="TDQ00851.1"/>
    <property type="molecule type" value="Genomic_DNA"/>
</dbReference>
<evidence type="ECO:0000256" key="3">
    <source>
        <dbReference type="ARBA" id="ARBA00023163"/>
    </source>
</evidence>
<dbReference type="Gene3D" id="3.40.50.2300">
    <property type="match status" value="2"/>
</dbReference>
<keyword evidence="3" id="KW-0804">Transcription</keyword>
<dbReference type="PANTHER" id="PTHR30146">
    <property type="entry name" value="LACI-RELATED TRANSCRIPTIONAL REPRESSOR"/>
    <property type="match status" value="1"/>
</dbReference>
<dbReference type="InterPro" id="IPR000843">
    <property type="entry name" value="HTH_LacI"/>
</dbReference>
<sequence length="348" mass="36734">MAERRFTIADVARRAGVSKGAVSFALNGRPGVSDETRARILAAAAELGWVPNRQARALSTARASALGLVLARAPELLGADPFFPAFIAGVEKVLAARDQALVLQVVTTPEAEREGYRRLARDRRVDGVFVVDLRRDDERIALLEEIGLPAVTLNRPDVPSPFPAVVLDDRPGIAAAVRHLVDQGHTKIAHVAGPEPYLHAAARRQAFTDAMGEAGLDGRVVDGDFTAAGGRDATRRLLTGPDRPTAIVFANDVMALSAIAVAAELGLRIPDDVSITGFDDTDLAGYVHPALTTVRADAGGWGEVAARTLLALIDGPEDADVTDTALPPAELVLRNSTAPTPPTPQETQ</sequence>
<dbReference type="InterPro" id="IPR046335">
    <property type="entry name" value="LacI/GalR-like_sensor"/>
</dbReference>
<evidence type="ECO:0000313" key="7">
    <source>
        <dbReference type="Proteomes" id="UP000295444"/>
    </source>
</evidence>
<dbReference type="PROSITE" id="PS50932">
    <property type="entry name" value="HTH_LACI_2"/>
    <property type="match status" value="1"/>
</dbReference>
<accession>A0A4V3CZS8</accession>
<dbReference type="Proteomes" id="UP000295444">
    <property type="component" value="Unassembled WGS sequence"/>
</dbReference>
<dbReference type="AlphaFoldDB" id="A0A4V3CZS8"/>
<keyword evidence="7" id="KW-1185">Reference proteome</keyword>
<dbReference type="PROSITE" id="PS00356">
    <property type="entry name" value="HTH_LACI_1"/>
    <property type="match status" value="1"/>
</dbReference>